<name>A0A1T0CF62_9GAMM</name>
<sequence>MNPVIEQLPPYPFAKMTTLLAGIEPAKDQPLIKLGIGEPKHPPPKFVLDALLEHVGKVQHYPNTGGMPELSQAIADWLSKRFHLTDVDPNHHIIPVMGSREAIFSFVQAVINRHHIKKPYVVMPNPFYQIYEGATLLAGAKPYYVPCTADTKFKADYANVPADVWQRTQLVFVCSPNNPTGSVLNQDDWQHLLALADEHDFVIASDECYSELYFDTPPIGLLQACATLGRDDYDRCVVFHSLSKRSNLPGLRSGFVAGDAKLLNSYLQYRTYHGCAMPLHHQHASMTAWQDETHVQANRDLYAQKFDLWLDRLGNKLNLRRPEASFYLWVAVPDCFDNDDECFIKSLYSQCGIHALAGRYLSRDVGGQNPGQGFVRLALVASMEENHDAIERIDSLLKSTAY</sequence>
<organism evidence="5 6">
    <name type="scientific">Lwoffella lincolnii</name>
    <dbReference type="NCBI Taxonomy" id="90241"/>
    <lineage>
        <taxon>Bacteria</taxon>
        <taxon>Pseudomonadati</taxon>
        <taxon>Pseudomonadota</taxon>
        <taxon>Gammaproteobacteria</taxon>
        <taxon>Moraxellales</taxon>
        <taxon>Moraxellaceae</taxon>
        <taxon>Lwoffella</taxon>
    </lineage>
</organism>
<evidence type="ECO:0000256" key="2">
    <source>
        <dbReference type="ARBA" id="ARBA00022576"/>
    </source>
</evidence>
<dbReference type="InterPro" id="IPR015424">
    <property type="entry name" value="PyrdxlP-dep_Trfase"/>
</dbReference>
<keyword evidence="3" id="KW-0808">Transferase</keyword>
<gene>
    <name evidence="5" type="ORF">B0682_05105</name>
</gene>
<dbReference type="OrthoDB" id="9813612at2"/>
<dbReference type="EMBL" id="MUYT01000006">
    <property type="protein sequence ID" value="OOS20982.1"/>
    <property type="molecule type" value="Genomic_DNA"/>
</dbReference>
<dbReference type="InterPro" id="IPR050881">
    <property type="entry name" value="LL-DAP_aminotransferase"/>
</dbReference>
<evidence type="ECO:0000256" key="1">
    <source>
        <dbReference type="ARBA" id="ARBA00001933"/>
    </source>
</evidence>
<evidence type="ECO:0000313" key="5">
    <source>
        <dbReference type="EMBL" id="OOS20982.1"/>
    </source>
</evidence>
<evidence type="ECO:0000259" key="4">
    <source>
        <dbReference type="Pfam" id="PF00155"/>
    </source>
</evidence>
<dbReference type="GO" id="GO:0009016">
    <property type="term" value="F:succinyldiaminopimelate transaminase activity"/>
    <property type="evidence" value="ECO:0007669"/>
    <property type="project" value="InterPro"/>
</dbReference>
<dbReference type="RefSeq" id="WP_078307180.1">
    <property type="nucleotide sequence ID" value="NZ_MUYT01000006.1"/>
</dbReference>
<protein>
    <submittedName>
        <fullName evidence="5">Succinyldiaminopimelate transaminase</fullName>
    </submittedName>
</protein>
<evidence type="ECO:0000256" key="3">
    <source>
        <dbReference type="ARBA" id="ARBA00022679"/>
    </source>
</evidence>
<dbReference type="InterPro" id="IPR015422">
    <property type="entry name" value="PyrdxlP-dep_Trfase_small"/>
</dbReference>
<dbReference type="InterPro" id="IPR004839">
    <property type="entry name" value="Aminotransferase_I/II_large"/>
</dbReference>
<dbReference type="PANTHER" id="PTHR42832">
    <property type="entry name" value="AMINO ACID AMINOTRANSFERASE"/>
    <property type="match status" value="1"/>
</dbReference>
<dbReference type="Gene3D" id="3.90.1150.10">
    <property type="entry name" value="Aspartate Aminotransferase, domain 1"/>
    <property type="match status" value="1"/>
</dbReference>
<dbReference type="GO" id="GO:0009089">
    <property type="term" value="P:lysine biosynthetic process via diaminopimelate"/>
    <property type="evidence" value="ECO:0007669"/>
    <property type="project" value="InterPro"/>
</dbReference>
<dbReference type="Proteomes" id="UP000191094">
    <property type="component" value="Unassembled WGS sequence"/>
</dbReference>
<dbReference type="InterPro" id="IPR019878">
    <property type="entry name" value="DapC_beta/gammaproteobac"/>
</dbReference>
<dbReference type="Gene3D" id="3.40.640.10">
    <property type="entry name" value="Type I PLP-dependent aspartate aminotransferase-like (Major domain)"/>
    <property type="match status" value="1"/>
</dbReference>
<keyword evidence="6" id="KW-1185">Reference proteome</keyword>
<dbReference type="InterPro" id="IPR015421">
    <property type="entry name" value="PyrdxlP-dep_Trfase_major"/>
</dbReference>
<dbReference type="NCBIfam" id="TIGR03538">
    <property type="entry name" value="DapC_gpp"/>
    <property type="match status" value="1"/>
</dbReference>
<keyword evidence="2" id="KW-0032">Aminotransferase</keyword>
<reference evidence="5 6" key="1">
    <citation type="submission" date="2017-02" db="EMBL/GenBank/DDBJ databases">
        <title>Draft genome sequence of Moraxella lincolnii CCUG 9405T type strain.</title>
        <authorList>
            <person name="Salva-Serra F."/>
            <person name="Engstrom-Jakobsson H."/>
            <person name="Thorell K."/>
            <person name="Jaen-Luchoro D."/>
            <person name="Gonzales-Siles L."/>
            <person name="Karlsson R."/>
            <person name="Yazdan S."/>
            <person name="Boulund F."/>
            <person name="Johnning A."/>
            <person name="Engstrand L."/>
            <person name="Kristiansson E."/>
            <person name="Moore E."/>
        </authorList>
    </citation>
    <scope>NUCLEOTIDE SEQUENCE [LARGE SCALE GENOMIC DNA]</scope>
    <source>
        <strain evidence="5 6">CCUG 9405</strain>
    </source>
</reference>
<dbReference type="GO" id="GO:0030170">
    <property type="term" value="F:pyridoxal phosphate binding"/>
    <property type="evidence" value="ECO:0007669"/>
    <property type="project" value="InterPro"/>
</dbReference>
<proteinExistence type="predicted"/>
<dbReference type="Pfam" id="PF00155">
    <property type="entry name" value="Aminotran_1_2"/>
    <property type="match status" value="1"/>
</dbReference>
<evidence type="ECO:0000313" key="6">
    <source>
        <dbReference type="Proteomes" id="UP000191094"/>
    </source>
</evidence>
<dbReference type="SUPFAM" id="SSF53383">
    <property type="entry name" value="PLP-dependent transferases"/>
    <property type="match status" value="1"/>
</dbReference>
<comment type="caution">
    <text evidence="5">The sequence shown here is derived from an EMBL/GenBank/DDBJ whole genome shotgun (WGS) entry which is preliminary data.</text>
</comment>
<dbReference type="PANTHER" id="PTHR42832:SF3">
    <property type="entry name" value="L-GLUTAMINE--4-(METHYLSULFANYL)-2-OXOBUTANOATE AMINOTRANSFERASE"/>
    <property type="match status" value="1"/>
</dbReference>
<feature type="domain" description="Aminotransferase class I/classII large" evidence="4">
    <location>
        <begin position="31"/>
        <end position="393"/>
    </location>
</feature>
<dbReference type="AlphaFoldDB" id="A0A1T0CF62"/>
<accession>A0A1T0CF62</accession>
<dbReference type="CDD" id="cd00609">
    <property type="entry name" value="AAT_like"/>
    <property type="match status" value="1"/>
</dbReference>
<dbReference type="STRING" id="90241.B0682_05105"/>
<comment type="cofactor">
    <cofactor evidence="1">
        <name>pyridoxal 5'-phosphate</name>
        <dbReference type="ChEBI" id="CHEBI:597326"/>
    </cofactor>
</comment>